<dbReference type="AlphaFoldDB" id="L8BAG4"/>
<dbReference type="Pfam" id="PF14907">
    <property type="entry name" value="NTP_transf_5"/>
    <property type="match status" value="1"/>
</dbReference>
<proteinExistence type="predicted"/>
<dbReference type="EMBL" id="FO082879">
    <property type="protein sequence ID" value="CCF78674.1"/>
    <property type="molecule type" value="Genomic_DNA"/>
</dbReference>
<dbReference type="InterPro" id="IPR039498">
    <property type="entry name" value="NTP_transf_5"/>
</dbReference>
<protein>
    <recommendedName>
        <fullName evidence="2">Nucleotidyltransferase family protein</fullName>
    </recommendedName>
</protein>
<accession>L8BAG4</accession>
<organism evidence="1">
    <name type="scientific">Rubrivivax gelatinosus S1</name>
    <dbReference type="NCBI Taxonomy" id="1138313"/>
    <lineage>
        <taxon>Bacteria</taxon>
        <taxon>Pseudomonadati</taxon>
        <taxon>Pseudomonadota</taxon>
        <taxon>Betaproteobacteria</taxon>
        <taxon>Burkholderiales</taxon>
        <taxon>Sphaerotilaceae</taxon>
        <taxon>Rubrivivax</taxon>
    </lineage>
</organism>
<reference evidence="1" key="1">
    <citation type="submission" date="2012-02" db="EMBL/GenBank/DDBJ databases">
        <authorList>
            <person name="Genoscope - CEA"/>
        </authorList>
    </citation>
    <scope>NUCLEOTIDE SEQUENCE</scope>
    <source>
        <strain evidence="1">S1</strain>
    </source>
</reference>
<sequence length="397" mass="44379">MPEIHLWKPGPVGSGVRRAGDGLRAGVRGVTPCLLVGVLLDVRRAAALSVGEWDLLLRQARRANLIARLDEAIAEAGVPVPEPARWHLSAARSVAQAQRERMQWEITCVAQALSGVTDTCVVLKGGAYLALGLPLAASRLYGDLDILVPKPDLERVESALTIHGWYVERLSAYDERYYRRWMHELPPMRHRRRGTALDVHHTLLPLTSRTALVTPALFEDLRPLDAWPGLSTFAPPDLLLHSATHLFHEGEFANGLRDLFDLDALVRQHGTDRGYWDRTIERAGRLGLRRPLHYALRHSERALGTPVPPEVQRELARSAPSWPVPAVLDACYDRALQPQHPSCETPGAPAARLALYLRSHWLRMPLPLLVRHLARKAWRRLSGAELREQEAAQRQAG</sequence>
<reference evidence="1" key="2">
    <citation type="submission" date="2013-02" db="EMBL/GenBank/DDBJ databases">
        <title>EmbRS an orphan two-component system to save Rubrivivax gelatinosus from drowning.</title>
        <authorList>
            <person name="Steunou A."/>
            <person name="Liotenberg S."/>
            <person name="Soler M."/>
            <person name="Briandet R."/>
            <person name="Barbe V."/>
            <person name="Astier C."/>
            <person name="Ouchane S."/>
        </authorList>
    </citation>
    <scope>NUCLEOTIDE SEQUENCE</scope>
    <source>
        <strain evidence="1">S1</strain>
    </source>
</reference>
<name>L8BAG4_RUBGE</name>
<evidence type="ECO:0008006" key="2">
    <source>
        <dbReference type="Google" id="ProtNLM"/>
    </source>
</evidence>
<gene>
    <name evidence="1" type="ORF">RGS1_10379</name>
</gene>
<evidence type="ECO:0000313" key="1">
    <source>
        <dbReference type="EMBL" id="CCF78674.1"/>
    </source>
</evidence>